<reference evidence="2 3" key="1">
    <citation type="submission" date="2024-08" db="EMBL/GenBank/DDBJ databases">
        <authorList>
            <person name="Cucini C."/>
            <person name="Frati F."/>
        </authorList>
    </citation>
    <scope>NUCLEOTIDE SEQUENCE [LARGE SCALE GENOMIC DNA]</scope>
</reference>
<dbReference type="SUPFAM" id="SSF52058">
    <property type="entry name" value="L domain-like"/>
    <property type="match status" value="1"/>
</dbReference>
<evidence type="ECO:0008006" key="4">
    <source>
        <dbReference type="Google" id="ProtNLM"/>
    </source>
</evidence>
<gene>
    <name evidence="2" type="ORF">ODALV1_LOCUS12464</name>
</gene>
<dbReference type="InterPro" id="IPR043313">
    <property type="entry name" value="LRMDA"/>
</dbReference>
<name>A0ABP1QKX3_9HEXA</name>
<dbReference type="PROSITE" id="PS51450">
    <property type="entry name" value="LRR"/>
    <property type="match status" value="1"/>
</dbReference>
<dbReference type="Gene3D" id="3.80.10.10">
    <property type="entry name" value="Ribonuclease Inhibitor"/>
    <property type="match status" value="1"/>
</dbReference>
<feature type="region of interest" description="Disordered" evidence="1">
    <location>
        <begin position="180"/>
        <end position="220"/>
    </location>
</feature>
<dbReference type="Proteomes" id="UP001642540">
    <property type="component" value="Unassembled WGS sequence"/>
</dbReference>
<dbReference type="InterPro" id="IPR001611">
    <property type="entry name" value="Leu-rich_rpt"/>
</dbReference>
<evidence type="ECO:0000256" key="1">
    <source>
        <dbReference type="SAM" id="MobiDB-lite"/>
    </source>
</evidence>
<sequence>MMDVDIYPSSADDDPDLSEVCLVGGDLTEFNAKRIGSGLRKIDLSFNMIQRLKGLETSAETLEEVLVDNNQLQQLEFTRIFPKLHTLSMNKNLITDFTALLATLKRWTPALRYLSLLGNPGCPDQLTADDVDESDYLNYRHFVIHHLPGLRFLDHKPVTQIEFFESQRFCYREANFHHPSKPLPQMKSQNVKNKSSNSNGTIKSKQGKRKYRYVGKNSEGNRFIKDTDL</sequence>
<evidence type="ECO:0000313" key="3">
    <source>
        <dbReference type="Proteomes" id="UP001642540"/>
    </source>
</evidence>
<dbReference type="Pfam" id="PF14580">
    <property type="entry name" value="LRR_9"/>
    <property type="match status" value="1"/>
</dbReference>
<comment type="caution">
    <text evidence="2">The sequence shown here is derived from an EMBL/GenBank/DDBJ whole genome shotgun (WGS) entry which is preliminary data.</text>
</comment>
<dbReference type="PANTHER" id="PTHR46282">
    <property type="entry name" value="LEUCINE-RICH MELANOCYTE DIFFERENTIATION-ASSOCIATED PROTEIN"/>
    <property type="match status" value="1"/>
</dbReference>
<organism evidence="2 3">
    <name type="scientific">Orchesella dallaii</name>
    <dbReference type="NCBI Taxonomy" id="48710"/>
    <lineage>
        <taxon>Eukaryota</taxon>
        <taxon>Metazoa</taxon>
        <taxon>Ecdysozoa</taxon>
        <taxon>Arthropoda</taxon>
        <taxon>Hexapoda</taxon>
        <taxon>Collembola</taxon>
        <taxon>Entomobryomorpha</taxon>
        <taxon>Entomobryoidea</taxon>
        <taxon>Orchesellidae</taxon>
        <taxon>Orchesellinae</taxon>
        <taxon>Orchesella</taxon>
    </lineage>
</organism>
<keyword evidence="3" id="KW-1185">Reference proteome</keyword>
<proteinExistence type="predicted"/>
<evidence type="ECO:0000313" key="2">
    <source>
        <dbReference type="EMBL" id="CAL8106781.1"/>
    </source>
</evidence>
<feature type="compositionally biased region" description="Low complexity" evidence="1">
    <location>
        <begin position="187"/>
        <end position="199"/>
    </location>
</feature>
<dbReference type="PANTHER" id="PTHR46282:SF2">
    <property type="entry name" value="LEUCINE-RICH MELANOCYTE DIFFERENTIATION-ASSOCIATED PROTEIN"/>
    <property type="match status" value="1"/>
</dbReference>
<protein>
    <recommendedName>
        <fullName evidence="4">Leucine-rich melanocyte differentiation-associated protein</fullName>
    </recommendedName>
</protein>
<accession>A0ABP1QKX3</accession>
<dbReference type="InterPro" id="IPR032675">
    <property type="entry name" value="LRR_dom_sf"/>
</dbReference>
<dbReference type="EMBL" id="CAXLJM020000038">
    <property type="protein sequence ID" value="CAL8106781.1"/>
    <property type="molecule type" value="Genomic_DNA"/>
</dbReference>